<dbReference type="Proteomes" id="UP000324222">
    <property type="component" value="Unassembled WGS sequence"/>
</dbReference>
<comment type="caution">
    <text evidence="2">The sequence shown here is derived from an EMBL/GenBank/DDBJ whole genome shotgun (WGS) entry which is preliminary data.</text>
</comment>
<sequence>MAPFSLASPKRSPQLPRPPERPLCPLCCHQWPLLPGAEWDKMTGVANTIKRDKKTAPAPDSADQEASPGGADPLRDKIFRREIPPRQRRPGLDLYLWLGEDIDLRQPRGPRTSKLA</sequence>
<evidence type="ECO:0000256" key="1">
    <source>
        <dbReference type="SAM" id="MobiDB-lite"/>
    </source>
</evidence>
<accession>A0A5B7GAR4</accession>
<feature type="region of interest" description="Disordered" evidence="1">
    <location>
        <begin position="48"/>
        <end position="85"/>
    </location>
</feature>
<proteinExistence type="predicted"/>
<gene>
    <name evidence="2" type="ORF">E2C01_048511</name>
</gene>
<protein>
    <submittedName>
        <fullName evidence="2">Uncharacterized protein</fullName>
    </submittedName>
</protein>
<feature type="compositionally biased region" description="Basic and acidic residues" evidence="1">
    <location>
        <begin position="73"/>
        <end position="85"/>
    </location>
</feature>
<evidence type="ECO:0000313" key="3">
    <source>
        <dbReference type="Proteomes" id="UP000324222"/>
    </source>
</evidence>
<organism evidence="2 3">
    <name type="scientific">Portunus trituberculatus</name>
    <name type="common">Swimming crab</name>
    <name type="synonym">Neptunus trituberculatus</name>
    <dbReference type="NCBI Taxonomy" id="210409"/>
    <lineage>
        <taxon>Eukaryota</taxon>
        <taxon>Metazoa</taxon>
        <taxon>Ecdysozoa</taxon>
        <taxon>Arthropoda</taxon>
        <taxon>Crustacea</taxon>
        <taxon>Multicrustacea</taxon>
        <taxon>Malacostraca</taxon>
        <taxon>Eumalacostraca</taxon>
        <taxon>Eucarida</taxon>
        <taxon>Decapoda</taxon>
        <taxon>Pleocyemata</taxon>
        <taxon>Brachyura</taxon>
        <taxon>Eubrachyura</taxon>
        <taxon>Portunoidea</taxon>
        <taxon>Portunidae</taxon>
        <taxon>Portuninae</taxon>
        <taxon>Portunus</taxon>
    </lineage>
</organism>
<dbReference type="AlphaFoldDB" id="A0A5B7GAR4"/>
<reference evidence="2 3" key="1">
    <citation type="submission" date="2019-05" db="EMBL/GenBank/DDBJ databases">
        <title>Another draft genome of Portunus trituberculatus and its Hox gene families provides insights of decapod evolution.</title>
        <authorList>
            <person name="Jeong J.-H."/>
            <person name="Song I."/>
            <person name="Kim S."/>
            <person name="Choi T."/>
            <person name="Kim D."/>
            <person name="Ryu S."/>
            <person name="Kim W."/>
        </authorList>
    </citation>
    <scope>NUCLEOTIDE SEQUENCE [LARGE SCALE GENOMIC DNA]</scope>
    <source>
        <tissue evidence="2">Muscle</tissue>
    </source>
</reference>
<dbReference type="EMBL" id="VSRR010012476">
    <property type="protein sequence ID" value="MPC54586.1"/>
    <property type="molecule type" value="Genomic_DNA"/>
</dbReference>
<keyword evidence="3" id="KW-1185">Reference proteome</keyword>
<evidence type="ECO:0000313" key="2">
    <source>
        <dbReference type="EMBL" id="MPC54586.1"/>
    </source>
</evidence>
<feature type="region of interest" description="Disordered" evidence="1">
    <location>
        <begin position="1"/>
        <end position="22"/>
    </location>
</feature>
<name>A0A5B7GAR4_PORTR</name>